<sequence>AKLEFVSDKSQEGAQFVRGFGGIGGLLRWAVDMMEFEAVGDEPSFDDSDLDGFI</sequence>
<dbReference type="EMBL" id="BQXS01012305">
    <property type="protein sequence ID" value="GKT21240.1"/>
    <property type="molecule type" value="Genomic_DNA"/>
</dbReference>
<dbReference type="PANTHER" id="PTHR10113">
    <property type="entry name" value="PEPTIDE CHAIN RELEASE FACTOR SUBUNIT 1"/>
    <property type="match status" value="1"/>
</dbReference>
<feature type="non-terminal residue" evidence="2">
    <location>
        <position position="1"/>
    </location>
</feature>
<gene>
    <name evidence="2" type="ORF">ADUPG1_011846</name>
</gene>
<dbReference type="Gene3D" id="3.30.1330.30">
    <property type="match status" value="1"/>
</dbReference>
<keyword evidence="3" id="KW-1185">Reference proteome</keyword>
<name>A0ABQ5JXD9_9EUKA</name>
<reference evidence="2" key="1">
    <citation type="submission" date="2022-03" db="EMBL/GenBank/DDBJ databases">
        <title>Draft genome sequence of Aduncisulcus paluster, a free-living microaerophilic Fornicata.</title>
        <authorList>
            <person name="Yuyama I."/>
            <person name="Kume K."/>
            <person name="Tamura T."/>
            <person name="Inagaki Y."/>
            <person name="Hashimoto T."/>
        </authorList>
    </citation>
    <scope>NUCLEOTIDE SEQUENCE</scope>
    <source>
        <strain evidence="2">NY0171</strain>
    </source>
</reference>
<feature type="domain" description="eRF1" evidence="1">
    <location>
        <begin position="1"/>
        <end position="31"/>
    </location>
</feature>
<accession>A0ABQ5JXD9</accession>
<evidence type="ECO:0000259" key="1">
    <source>
        <dbReference type="Pfam" id="PF03465"/>
    </source>
</evidence>
<organism evidence="2 3">
    <name type="scientific">Aduncisulcus paluster</name>
    <dbReference type="NCBI Taxonomy" id="2918883"/>
    <lineage>
        <taxon>Eukaryota</taxon>
        <taxon>Metamonada</taxon>
        <taxon>Carpediemonas-like organisms</taxon>
        <taxon>Aduncisulcus</taxon>
    </lineage>
</organism>
<dbReference type="Proteomes" id="UP001057375">
    <property type="component" value="Unassembled WGS sequence"/>
</dbReference>
<dbReference type="SUPFAM" id="SSF55315">
    <property type="entry name" value="L30e-like"/>
    <property type="match status" value="1"/>
</dbReference>
<evidence type="ECO:0000313" key="2">
    <source>
        <dbReference type="EMBL" id="GKT21240.1"/>
    </source>
</evidence>
<dbReference type="InterPro" id="IPR029064">
    <property type="entry name" value="Ribosomal_eL30-like_sf"/>
</dbReference>
<dbReference type="InterPro" id="IPR004403">
    <property type="entry name" value="Peptide_chain-rel_eRF1/aRF1"/>
</dbReference>
<dbReference type="Pfam" id="PF03465">
    <property type="entry name" value="eRF1_3"/>
    <property type="match status" value="1"/>
</dbReference>
<evidence type="ECO:0000313" key="3">
    <source>
        <dbReference type="Proteomes" id="UP001057375"/>
    </source>
</evidence>
<dbReference type="InterPro" id="IPR005142">
    <property type="entry name" value="eRF1_3"/>
</dbReference>
<comment type="caution">
    <text evidence="2">The sequence shown here is derived from an EMBL/GenBank/DDBJ whole genome shotgun (WGS) entry which is preliminary data.</text>
</comment>
<proteinExistence type="predicted"/>
<protein>
    <submittedName>
        <fullName evidence="2">Peptide chain release factor eRF1/aRF1 like protein</fullName>
    </submittedName>
</protein>